<evidence type="ECO:0000256" key="1">
    <source>
        <dbReference type="ARBA" id="ARBA00012528"/>
    </source>
</evidence>
<dbReference type="PANTHER" id="PTHR45138:SF9">
    <property type="entry name" value="DIGUANYLATE CYCLASE DGCM-RELATED"/>
    <property type="match status" value="1"/>
</dbReference>
<feature type="chain" id="PRO_5047364709" description="diguanylate cyclase" evidence="4">
    <location>
        <begin position="25"/>
        <end position="563"/>
    </location>
</feature>
<feature type="transmembrane region" description="Helical" evidence="3">
    <location>
        <begin position="302"/>
        <end position="323"/>
    </location>
</feature>
<feature type="transmembrane region" description="Helical" evidence="3">
    <location>
        <begin position="330"/>
        <end position="352"/>
    </location>
</feature>
<dbReference type="PROSITE" id="PS50887">
    <property type="entry name" value="GGDEF"/>
    <property type="match status" value="1"/>
</dbReference>
<evidence type="ECO:0000313" key="7">
    <source>
        <dbReference type="Proteomes" id="UP000651977"/>
    </source>
</evidence>
<sequence>MSHFRLLILSLLVIGELAISASFAQETFTYQVDYLQEAPQQAISLTTARAMFERGEAKGSDSGLLSFGVGSPAVWVRIKVNNPTDQLIHKRLTTSVTWVNYLDLYQVQANGHVTLRSSGDALARTQELLPGIGIVFNVQLPVGESEFYIRAQAHDPIVLPLQFLSLEDVADSDISSGMLYGILYGILLTLLGYNLILHRSLKQANFVFYAIYIGSFIVLNTGYNGYLFAWVHPNYPLLQNYFTLNIMVLHSVLGLVFSLSFLDVKRHRPKCFKLVLLYIGLGILSILVATVLQWHLLAALVAFSYLSLSTVVMVALGLLHLSLVAKAQHFVLAVSASMLGLFTTAATSAGLIPFTYVGYHAAEFGVLLEAMVLAYILSVALKVKESARLKAEYLAAYDPLTNLLNRRSFFSLASQKIEQHKAEGVPLSLVVMDLDHFKKVNDAYGHHVGDEALKHVANILQNNTRKDDLVGRFGGEEIVILLPKDDCQQASLFTERLRKSLEKTPFASGGMQVYITASFGVVELAGKMALDELIKEADTLLYQAKKNGRNQVASATFSEVSLA</sequence>
<dbReference type="EMBL" id="BMDY01000004">
    <property type="protein sequence ID" value="GGA99024.1"/>
    <property type="molecule type" value="Genomic_DNA"/>
</dbReference>
<dbReference type="PANTHER" id="PTHR45138">
    <property type="entry name" value="REGULATORY COMPONENTS OF SENSORY TRANSDUCTION SYSTEM"/>
    <property type="match status" value="1"/>
</dbReference>
<evidence type="ECO:0000256" key="3">
    <source>
        <dbReference type="SAM" id="Phobius"/>
    </source>
</evidence>
<dbReference type="InterPro" id="IPR029787">
    <property type="entry name" value="Nucleotide_cyclase"/>
</dbReference>
<organism evidence="6 7">
    <name type="scientific">Agarivorans gilvus</name>
    <dbReference type="NCBI Taxonomy" id="680279"/>
    <lineage>
        <taxon>Bacteria</taxon>
        <taxon>Pseudomonadati</taxon>
        <taxon>Pseudomonadota</taxon>
        <taxon>Gammaproteobacteria</taxon>
        <taxon>Alteromonadales</taxon>
        <taxon>Alteromonadaceae</taxon>
        <taxon>Agarivorans</taxon>
    </lineage>
</organism>
<feature type="domain" description="GGDEF" evidence="5">
    <location>
        <begin position="425"/>
        <end position="557"/>
    </location>
</feature>
<dbReference type="InterPro" id="IPR000160">
    <property type="entry name" value="GGDEF_dom"/>
</dbReference>
<dbReference type="EC" id="2.7.7.65" evidence="1"/>
<dbReference type="Proteomes" id="UP000651977">
    <property type="component" value="Unassembled WGS sequence"/>
</dbReference>
<evidence type="ECO:0000259" key="5">
    <source>
        <dbReference type="PROSITE" id="PS50887"/>
    </source>
</evidence>
<keyword evidence="3" id="KW-1133">Transmembrane helix</keyword>
<dbReference type="Gene3D" id="3.30.70.270">
    <property type="match status" value="1"/>
</dbReference>
<keyword evidence="4" id="KW-0732">Signal</keyword>
<dbReference type="InterPro" id="IPR011622">
    <property type="entry name" value="7TMR_DISM_rcpt_extracell_dom2"/>
</dbReference>
<reference evidence="7" key="1">
    <citation type="journal article" date="2019" name="Int. J. Syst. Evol. Microbiol.">
        <title>The Global Catalogue of Microorganisms (GCM) 10K type strain sequencing project: providing services to taxonomists for standard genome sequencing and annotation.</title>
        <authorList>
            <consortium name="The Broad Institute Genomics Platform"/>
            <consortium name="The Broad Institute Genome Sequencing Center for Infectious Disease"/>
            <person name="Wu L."/>
            <person name="Ma J."/>
        </authorList>
    </citation>
    <scope>NUCLEOTIDE SEQUENCE [LARGE SCALE GENOMIC DNA]</scope>
    <source>
        <strain evidence="7">CGMCC 1.10131</strain>
    </source>
</reference>
<comment type="catalytic activity">
    <reaction evidence="2">
        <text>2 GTP = 3',3'-c-di-GMP + 2 diphosphate</text>
        <dbReference type="Rhea" id="RHEA:24898"/>
        <dbReference type="ChEBI" id="CHEBI:33019"/>
        <dbReference type="ChEBI" id="CHEBI:37565"/>
        <dbReference type="ChEBI" id="CHEBI:58805"/>
        <dbReference type="EC" id="2.7.7.65"/>
    </reaction>
</comment>
<dbReference type="InterPro" id="IPR011623">
    <property type="entry name" value="7TMR_DISM_rcpt_extracell_dom1"/>
</dbReference>
<dbReference type="InterPro" id="IPR050469">
    <property type="entry name" value="Diguanylate_Cyclase"/>
</dbReference>
<feature type="transmembrane region" description="Helical" evidence="3">
    <location>
        <begin position="364"/>
        <end position="381"/>
    </location>
</feature>
<accession>A0ABQ1HZZ7</accession>
<evidence type="ECO:0000313" key="6">
    <source>
        <dbReference type="EMBL" id="GGA99024.1"/>
    </source>
</evidence>
<dbReference type="SUPFAM" id="SSF55073">
    <property type="entry name" value="Nucleotide cyclase"/>
    <property type="match status" value="1"/>
</dbReference>
<name>A0ABQ1HZZ7_9ALTE</name>
<comment type="caution">
    <text evidence="6">The sequence shown here is derived from an EMBL/GenBank/DDBJ whole genome shotgun (WGS) entry which is preliminary data.</text>
</comment>
<dbReference type="Gene3D" id="2.60.40.2380">
    <property type="match status" value="1"/>
</dbReference>
<evidence type="ECO:0000256" key="2">
    <source>
        <dbReference type="ARBA" id="ARBA00034247"/>
    </source>
</evidence>
<feature type="transmembrane region" description="Helical" evidence="3">
    <location>
        <begin position="274"/>
        <end position="296"/>
    </location>
</feature>
<feature type="transmembrane region" description="Helical" evidence="3">
    <location>
        <begin position="209"/>
        <end position="229"/>
    </location>
</feature>
<evidence type="ECO:0000256" key="4">
    <source>
        <dbReference type="SAM" id="SignalP"/>
    </source>
</evidence>
<dbReference type="Pfam" id="PF07695">
    <property type="entry name" value="7TMR-DISM_7TM"/>
    <property type="match status" value="1"/>
</dbReference>
<feature type="transmembrane region" description="Helical" evidence="3">
    <location>
        <begin position="241"/>
        <end position="262"/>
    </location>
</feature>
<dbReference type="SMART" id="SM00267">
    <property type="entry name" value="GGDEF"/>
    <property type="match status" value="1"/>
</dbReference>
<proteinExistence type="predicted"/>
<dbReference type="CDD" id="cd01949">
    <property type="entry name" value="GGDEF"/>
    <property type="match status" value="1"/>
</dbReference>
<dbReference type="Pfam" id="PF00990">
    <property type="entry name" value="GGDEF"/>
    <property type="match status" value="1"/>
</dbReference>
<feature type="transmembrane region" description="Helical" evidence="3">
    <location>
        <begin position="178"/>
        <end position="197"/>
    </location>
</feature>
<gene>
    <name evidence="6" type="ORF">GCM10007414_10080</name>
</gene>
<keyword evidence="3" id="KW-0472">Membrane</keyword>
<keyword evidence="7" id="KW-1185">Reference proteome</keyword>
<dbReference type="RefSeq" id="WP_055732134.1">
    <property type="nucleotide sequence ID" value="NZ_BMDY01000004.1"/>
</dbReference>
<dbReference type="NCBIfam" id="TIGR00254">
    <property type="entry name" value="GGDEF"/>
    <property type="match status" value="1"/>
</dbReference>
<keyword evidence="3" id="KW-0812">Transmembrane</keyword>
<protein>
    <recommendedName>
        <fullName evidence="1">diguanylate cyclase</fullName>
        <ecNumber evidence="1">2.7.7.65</ecNumber>
    </recommendedName>
</protein>
<feature type="signal peptide" evidence="4">
    <location>
        <begin position="1"/>
        <end position="24"/>
    </location>
</feature>
<dbReference type="Pfam" id="PF07696">
    <property type="entry name" value="7TMR-DISMED2"/>
    <property type="match status" value="1"/>
</dbReference>
<dbReference type="InterPro" id="IPR043128">
    <property type="entry name" value="Rev_trsase/Diguanyl_cyclase"/>
</dbReference>